<dbReference type="Pfam" id="PF01546">
    <property type="entry name" value="Peptidase_M20"/>
    <property type="match status" value="1"/>
</dbReference>
<dbReference type="Gene3D" id="3.30.70.360">
    <property type="match status" value="1"/>
</dbReference>
<evidence type="ECO:0000259" key="2">
    <source>
        <dbReference type="Pfam" id="PF07687"/>
    </source>
</evidence>
<dbReference type="RefSeq" id="WP_224325254.1">
    <property type="nucleotide sequence ID" value="NZ_JACGBB010000005.1"/>
</dbReference>
<keyword evidence="4" id="KW-1185">Reference proteome</keyword>
<evidence type="ECO:0000313" key="3">
    <source>
        <dbReference type="EMBL" id="MBZ7987175.1"/>
    </source>
</evidence>
<evidence type="ECO:0000313" key="4">
    <source>
        <dbReference type="Proteomes" id="UP000786183"/>
    </source>
</evidence>
<dbReference type="SUPFAM" id="SSF53187">
    <property type="entry name" value="Zn-dependent exopeptidases"/>
    <property type="match status" value="1"/>
</dbReference>
<dbReference type="InterPro" id="IPR017439">
    <property type="entry name" value="Amidohydrolase"/>
</dbReference>
<sequence length="381" mass="42335">MKIEDLTKEFIQIRHFLHENAELGFKEFKTSAFIKEKLIEYGFSVINVGTSLIASMKKNTSTKKIALRADMDALLIKEKNTFSYSAKGDVMHACGHDGHSASLLMAAKYLAQSNFDGTLILIFQAAEECVDENGLSGAQNLVNSKIYQDLNADFIFGYHNMPSMQMPNNKELFFLKKGVMMAGCLSYECEFIGVGGHSSQPNLCKNPINSLAKFISKINEIKLKNSVLSVVGVSSDSKAYNIISSSASCKISIRILNNDDALILQDSLKQIAKTLQDEDEITIKLNCIENIPATVNCDKAQEFAFNVACEIFGKDKCTQNHEHLMGSEDFSSFLLKTSGAYAFINNSNSANLHTSKYDYNDDILELAAKYYISLVLKYLKP</sequence>
<name>A0ABS7WQY0_9BACT</name>
<dbReference type="InterPro" id="IPR011650">
    <property type="entry name" value="Peptidase_M20_dimer"/>
</dbReference>
<dbReference type="InterPro" id="IPR002933">
    <property type="entry name" value="Peptidase_M20"/>
</dbReference>
<comment type="caution">
    <text evidence="3">The sequence shown here is derived from an EMBL/GenBank/DDBJ whole genome shotgun (WGS) entry which is preliminary data.</text>
</comment>
<protein>
    <submittedName>
        <fullName evidence="3">Amidohydrolase</fullName>
    </submittedName>
</protein>
<accession>A0ABS7WQY0</accession>
<dbReference type="Proteomes" id="UP000786183">
    <property type="component" value="Unassembled WGS sequence"/>
</dbReference>
<evidence type="ECO:0000256" key="1">
    <source>
        <dbReference type="ARBA" id="ARBA00022801"/>
    </source>
</evidence>
<dbReference type="Pfam" id="PF07687">
    <property type="entry name" value="M20_dimer"/>
    <property type="match status" value="1"/>
</dbReference>
<dbReference type="SUPFAM" id="SSF55031">
    <property type="entry name" value="Bacterial exopeptidase dimerisation domain"/>
    <property type="match status" value="1"/>
</dbReference>
<dbReference type="Gene3D" id="3.40.630.10">
    <property type="entry name" value="Zn peptidases"/>
    <property type="match status" value="1"/>
</dbReference>
<keyword evidence="1" id="KW-0378">Hydrolase</keyword>
<dbReference type="PANTHER" id="PTHR11014">
    <property type="entry name" value="PEPTIDASE M20 FAMILY MEMBER"/>
    <property type="match status" value="1"/>
</dbReference>
<dbReference type="PANTHER" id="PTHR11014:SF63">
    <property type="entry name" value="METALLOPEPTIDASE, PUTATIVE (AFU_ORTHOLOGUE AFUA_6G09600)-RELATED"/>
    <property type="match status" value="1"/>
</dbReference>
<gene>
    <name evidence="3" type="ORF">AVCANL283_03490</name>
</gene>
<reference evidence="3 4" key="1">
    <citation type="submission" date="2020-07" db="EMBL/GenBank/DDBJ databases">
        <title>Transfer of Campylobacter canadensis to the novel genus Avispirillum gen. nov., that also includes two novel species recovered from migratory waterfowl: Avispirillum anseris sp. nov. and Avispirillum brantae sp. nov.</title>
        <authorList>
            <person name="Miller W.G."/>
            <person name="Chapman M.H."/>
            <person name="Yee E."/>
            <person name="Inglis G.D."/>
        </authorList>
    </citation>
    <scope>NUCLEOTIDE SEQUENCE [LARGE SCALE GENOMIC DNA]</scope>
    <source>
        <strain evidence="3 4">L283</strain>
    </source>
</reference>
<organism evidence="3 4">
    <name type="scientific">Campylobacter canadensis</name>
    <dbReference type="NCBI Taxonomy" id="449520"/>
    <lineage>
        <taxon>Bacteria</taxon>
        <taxon>Pseudomonadati</taxon>
        <taxon>Campylobacterota</taxon>
        <taxon>Epsilonproteobacteria</taxon>
        <taxon>Campylobacterales</taxon>
        <taxon>Campylobacteraceae</taxon>
        <taxon>Campylobacter</taxon>
    </lineage>
</organism>
<dbReference type="NCBIfam" id="TIGR01891">
    <property type="entry name" value="amidohydrolases"/>
    <property type="match status" value="1"/>
</dbReference>
<proteinExistence type="predicted"/>
<dbReference type="EMBL" id="JACGBB010000005">
    <property type="protein sequence ID" value="MBZ7987175.1"/>
    <property type="molecule type" value="Genomic_DNA"/>
</dbReference>
<dbReference type="InterPro" id="IPR036264">
    <property type="entry name" value="Bact_exopeptidase_dim_dom"/>
</dbReference>
<dbReference type="PIRSF" id="PIRSF005962">
    <property type="entry name" value="Pept_M20D_amidohydro"/>
    <property type="match status" value="1"/>
</dbReference>
<feature type="domain" description="Peptidase M20 dimerisation" evidence="2">
    <location>
        <begin position="183"/>
        <end position="279"/>
    </location>
</feature>